<dbReference type="SUPFAM" id="SSF53335">
    <property type="entry name" value="S-adenosyl-L-methionine-dependent methyltransferases"/>
    <property type="match status" value="1"/>
</dbReference>
<evidence type="ECO:0000256" key="1">
    <source>
        <dbReference type="ARBA" id="ARBA00022555"/>
    </source>
</evidence>
<evidence type="ECO:0000256" key="8">
    <source>
        <dbReference type="PROSITE-ProRule" id="PRU00958"/>
    </source>
</evidence>
<gene>
    <name evidence="9" type="primary">trm</name>
    <name evidence="9" type="ORF">NCAV_0735</name>
</gene>
<dbReference type="NCBIfam" id="TIGR00308">
    <property type="entry name" value="TRM1"/>
    <property type="match status" value="1"/>
</dbReference>
<organism evidence="9 10">
    <name type="scientific">Candidatus Nitrosocaldus cavascurensis</name>
    <dbReference type="NCBI Taxonomy" id="2058097"/>
    <lineage>
        <taxon>Archaea</taxon>
        <taxon>Nitrososphaerota</taxon>
        <taxon>Nitrososphaeria</taxon>
        <taxon>Candidatus Nitrosocaldales</taxon>
        <taxon>Candidatus Nitrosocaldaceae</taxon>
        <taxon>Candidatus Nitrosocaldus</taxon>
    </lineage>
</organism>
<dbReference type="InterPro" id="IPR042296">
    <property type="entry name" value="tRNA_met_Trm1_C"/>
</dbReference>
<evidence type="ECO:0000313" key="9">
    <source>
        <dbReference type="EMBL" id="SPC33916.1"/>
    </source>
</evidence>
<proteinExistence type="inferred from homology"/>
<dbReference type="PANTHER" id="PTHR10631:SF3">
    <property type="entry name" value="TRNA (GUANINE(26)-N(2))-DIMETHYLTRANSFERASE"/>
    <property type="match status" value="1"/>
</dbReference>
<keyword evidence="4 8" id="KW-0949">S-adenosyl-L-methionine</keyword>
<dbReference type="InterPro" id="IPR029063">
    <property type="entry name" value="SAM-dependent_MTases_sf"/>
</dbReference>
<evidence type="ECO:0000256" key="7">
    <source>
        <dbReference type="ARBA" id="ARBA00039099"/>
    </source>
</evidence>
<dbReference type="InterPro" id="IPR002905">
    <property type="entry name" value="Trm1"/>
</dbReference>
<dbReference type="PROSITE" id="PS51626">
    <property type="entry name" value="SAM_MT_TRM1"/>
    <property type="match status" value="1"/>
</dbReference>
<dbReference type="GO" id="GO:0002940">
    <property type="term" value="P:tRNA N2-guanine methylation"/>
    <property type="evidence" value="ECO:0007669"/>
    <property type="project" value="TreeGrafter"/>
</dbReference>
<evidence type="ECO:0000256" key="5">
    <source>
        <dbReference type="ARBA" id="ARBA00022694"/>
    </source>
</evidence>
<evidence type="ECO:0000256" key="4">
    <source>
        <dbReference type="ARBA" id="ARBA00022691"/>
    </source>
</evidence>
<keyword evidence="5 8" id="KW-0819">tRNA processing</keyword>
<dbReference type="Proteomes" id="UP000236248">
    <property type="component" value="Chromosome NCAV"/>
</dbReference>
<dbReference type="EC" id="2.1.1.216" evidence="7"/>
<dbReference type="GO" id="GO:0160104">
    <property type="term" value="F:tRNA (guanine(26)-N2)-dimethyltransferase activity"/>
    <property type="evidence" value="ECO:0007669"/>
    <property type="project" value="UniProtKB-EC"/>
</dbReference>
<dbReference type="RefSeq" id="WP_158648744.1">
    <property type="nucleotide sequence ID" value="NZ_LT981265.1"/>
</dbReference>
<evidence type="ECO:0000256" key="3">
    <source>
        <dbReference type="ARBA" id="ARBA00022679"/>
    </source>
</evidence>
<protein>
    <recommendedName>
        <fullName evidence="7">tRNA (guanine(26)-N(2))-dimethyltransferase</fullName>
        <ecNumber evidence="7">2.1.1.216</ecNumber>
    </recommendedName>
</protein>
<evidence type="ECO:0000256" key="6">
    <source>
        <dbReference type="ARBA" id="ARBA00022884"/>
    </source>
</evidence>
<dbReference type="AlphaFoldDB" id="A0A2K5AQH8"/>
<dbReference type="GO" id="GO:0000049">
    <property type="term" value="F:tRNA binding"/>
    <property type="evidence" value="ECO:0007669"/>
    <property type="project" value="UniProtKB-UniRule"/>
</dbReference>
<dbReference type="KEGG" id="ncv:NCAV_0735"/>
<keyword evidence="10" id="KW-1185">Reference proteome</keyword>
<reference evidence="10" key="1">
    <citation type="submission" date="2018-01" db="EMBL/GenBank/DDBJ databases">
        <authorList>
            <person name="Kerou L M."/>
        </authorList>
    </citation>
    <scope>NUCLEOTIDE SEQUENCE [LARGE SCALE GENOMIC DNA]</scope>
    <source>
        <strain evidence="10">SCU2</strain>
    </source>
</reference>
<comment type="similarity">
    <text evidence="8">Belongs to the class I-like SAM-binding methyltransferase superfamily. Trm1 family.</text>
</comment>
<sequence length="403" mass="44832">MRVVINQWAMEGIREIVEGSTRLLVPEASLVSDVPPKQPAFYNPAARVSRDVSIVAYNAFIQQVDEKSFADALAGLGARALRVAVEVKGIDEVYINDINPVAIDIAKRASILNGVEHICKFSIDTAYRFLAEHSTRGFRFGMIDLDPFGTPAPYVDCALRAVVDGGLLSMTATDTPILYGIYPRIAMRRYHGRSMRCEYANEIGLRLLLGMLSMVASRLEMGIEPLFVQSTRHYMRVYAKIGVGSSNADEMPSMLGYAYHCNSCSNRFTVDIDEYREACNLCNSKKMIRAGPLWISRLMDESFVALMNSIIDDGAYALNLDKQAVNIVRIAKEESMLVDEALYYTVDEVTSMLKIRPPSTTSILDTLRSNGFKASRTALSLRGFRTDANIRDICSLVRALVDQ</sequence>
<dbReference type="Pfam" id="PF02005">
    <property type="entry name" value="TRM"/>
    <property type="match status" value="1"/>
</dbReference>
<keyword evidence="6 8" id="KW-0694">RNA-binding</keyword>
<keyword evidence="1 8" id="KW-0820">tRNA-binding</keyword>
<keyword evidence="2 8" id="KW-0489">Methyltransferase</keyword>
<dbReference type="GeneID" id="41594799"/>
<dbReference type="Gene3D" id="3.40.50.150">
    <property type="entry name" value="Vaccinia Virus protein VP39"/>
    <property type="match status" value="1"/>
</dbReference>
<evidence type="ECO:0000256" key="2">
    <source>
        <dbReference type="ARBA" id="ARBA00022603"/>
    </source>
</evidence>
<name>A0A2K5AQH8_9ARCH</name>
<accession>A0A2K5AQH8</accession>
<evidence type="ECO:0000313" key="10">
    <source>
        <dbReference type="Proteomes" id="UP000236248"/>
    </source>
</evidence>
<dbReference type="Gene3D" id="3.30.56.70">
    <property type="entry name" value="N2,N2-dimethylguanosine tRNA methyltransferase, C-terminal domain"/>
    <property type="match status" value="1"/>
</dbReference>
<dbReference type="PANTHER" id="PTHR10631">
    <property type="entry name" value="N 2 ,N 2 -DIMETHYLGUANOSINE TRNA METHYLTRANSFERASE"/>
    <property type="match status" value="1"/>
</dbReference>
<keyword evidence="3 8" id="KW-0808">Transferase</keyword>
<dbReference type="EMBL" id="LT981265">
    <property type="protein sequence ID" value="SPC33916.1"/>
    <property type="molecule type" value="Genomic_DNA"/>
</dbReference>